<organism evidence="7 8">
    <name type="scientific">Streptomyces antimicrobicus</name>
    <dbReference type="NCBI Taxonomy" id="2883108"/>
    <lineage>
        <taxon>Bacteria</taxon>
        <taxon>Bacillati</taxon>
        <taxon>Actinomycetota</taxon>
        <taxon>Actinomycetes</taxon>
        <taxon>Kitasatosporales</taxon>
        <taxon>Streptomycetaceae</taxon>
        <taxon>Streptomyces</taxon>
    </lineage>
</organism>
<dbReference type="Gene3D" id="1.20.1250.20">
    <property type="entry name" value="MFS general substrate transporter like domains"/>
    <property type="match status" value="1"/>
</dbReference>
<dbReference type="Proteomes" id="UP001199054">
    <property type="component" value="Unassembled WGS sequence"/>
</dbReference>
<name>A0ABS8B0F2_9ACTN</name>
<feature type="transmembrane region" description="Helical" evidence="6">
    <location>
        <begin position="20"/>
        <end position="43"/>
    </location>
</feature>
<feature type="transmembrane region" description="Helical" evidence="6">
    <location>
        <begin position="84"/>
        <end position="104"/>
    </location>
</feature>
<evidence type="ECO:0000256" key="2">
    <source>
        <dbReference type="ARBA" id="ARBA00022475"/>
    </source>
</evidence>
<feature type="transmembrane region" description="Helical" evidence="6">
    <location>
        <begin position="110"/>
        <end position="132"/>
    </location>
</feature>
<feature type="transmembrane region" description="Helical" evidence="6">
    <location>
        <begin position="178"/>
        <end position="199"/>
    </location>
</feature>
<feature type="transmembrane region" description="Helical" evidence="6">
    <location>
        <begin position="153"/>
        <end position="172"/>
    </location>
</feature>
<gene>
    <name evidence="7" type="ORF">LG632_01575</name>
</gene>
<evidence type="ECO:0000313" key="8">
    <source>
        <dbReference type="Proteomes" id="UP001199054"/>
    </source>
</evidence>
<evidence type="ECO:0000313" key="7">
    <source>
        <dbReference type="EMBL" id="MCB5178083.1"/>
    </source>
</evidence>
<dbReference type="Pfam" id="PF07690">
    <property type="entry name" value="MFS_1"/>
    <property type="match status" value="1"/>
</dbReference>
<protein>
    <submittedName>
        <fullName evidence="7">MFS transporter</fullName>
    </submittedName>
</protein>
<feature type="transmembrane region" description="Helical" evidence="6">
    <location>
        <begin position="49"/>
        <end position="72"/>
    </location>
</feature>
<feature type="transmembrane region" description="Helical" evidence="6">
    <location>
        <begin position="240"/>
        <end position="263"/>
    </location>
</feature>
<keyword evidence="4 6" id="KW-1133">Transmembrane helix</keyword>
<feature type="transmembrane region" description="Helical" evidence="6">
    <location>
        <begin position="308"/>
        <end position="328"/>
    </location>
</feature>
<dbReference type="SUPFAM" id="SSF103473">
    <property type="entry name" value="MFS general substrate transporter"/>
    <property type="match status" value="1"/>
</dbReference>
<evidence type="ECO:0000256" key="3">
    <source>
        <dbReference type="ARBA" id="ARBA00022692"/>
    </source>
</evidence>
<sequence>MPAVRDLRVLLRLRDFRALLGVRLLSQAADGVYQVALATYVVFSPEKQTSPAAIASAMAVLLLPYSAIGPFAGVLLDRWRRRQILLHGNLLRALLACVTAVLIVARVPDWLFYASALSVTAVNRFVLAGLAASLPRVVRADQLVTANALSPTAGTLAATAGGGLAFLLQLLAAGSNALVVLVGAAFYLCAALVSLRLAVGLLGPDRTPGDEHPSLWEGAVLTVRGMAQGLRHLSERREAAYALTAMTLMRFCYGALTVMLLMLCRYAWSDTEADGLALLGVAVGVSGAGFFAAAVVTPWVVSRIGPRGWITACAAGAALLVPALGLFFAPGPSLVAAFVLGLATQGAKISTDTIVQFRVDDAFRGRVFSLYDVLFNVAFVGAAAVAALMLPPDGRSAVLVVGVAVLYALTAAALMRKGRCFT</sequence>
<dbReference type="CDD" id="cd06173">
    <property type="entry name" value="MFS_MefA_like"/>
    <property type="match status" value="1"/>
</dbReference>
<keyword evidence="2" id="KW-1003">Cell membrane</keyword>
<keyword evidence="3 6" id="KW-0812">Transmembrane</keyword>
<comment type="subcellular location">
    <subcellularLocation>
        <location evidence="1">Cell membrane</location>
        <topology evidence="1">Multi-pass membrane protein</topology>
    </subcellularLocation>
</comment>
<dbReference type="PANTHER" id="PTHR23513">
    <property type="entry name" value="INTEGRAL MEMBRANE EFFLUX PROTEIN-RELATED"/>
    <property type="match status" value="1"/>
</dbReference>
<dbReference type="PANTHER" id="PTHR23513:SF17">
    <property type="entry name" value="MEMBRANE PROTEIN"/>
    <property type="match status" value="1"/>
</dbReference>
<proteinExistence type="predicted"/>
<comment type="caution">
    <text evidence="7">The sequence shown here is derived from an EMBL/GenBank/DDBJ whole genome shotgun (WGS) entry which is preliminary data.</text>
</comment>
<evidence type="ECO:0000256" key="4">
    <source>
        <dbReference type="ARBA" id="ARBA00022989"/>
    </source>
</evidence>
<keyword evidence="5 6" id="KW-0472">Membrane</keyword>
<evidence type="ECO:0000256" key="6">
    <source>
        <dbReference type="SAM" id="Phobius"/>
    </source>
</evidence>
<evidence type="ECO:0000256" key="5">
    <source>
        <dbReference type="ARBA" id="ARBA00023136"/>
    </source>
</evidence>
<reference evidence="7 8" key="1">
    <citation type="submission" date="2021-10" db="EMBL/GenBank/DDBJ databases">
        <title>Streptomyces sp. strain SMC 277, a novel streptomycete isolated from soil.</title>
        <authorList>
            <person name="Chanama M."/>
        </authorList>
    </citation>
    <scope>NUCLEOTIDE SEQUENCE [LARGE SCALE GENOMIC DNA]</scope>
    <source>
        <strain evidence="7 8">SMC 277</strain>
    </source>
</reference>
<dbReference type="InterPro" id="IPR011701">
    <property type="entry name" value="MFS"/>
</dbReference>
<keyword evidence="8" id="KW-1185">Reference proteome</keyword>
<dbReference type="RefSeq" id="WP_226724482.1">
    <property type="nucleotide sequence ID" value="NZ_JAJAUY010000003.1"/>
</dbReference>
<feature type="transmembrane region" description="Helical" evidence="6">
    <location>
        <begin position="396"/>
        <end position="415"/>
    </location>
</feature>
<accession>A0ABS8B0F2</accession>
<feature type="transmembrane region" description="Helical" evidence="6">
    <location>
        <begin position="367"/>
        <end position="390"/>
    </location>
</feature>
<dbReference type="InterPro" id="IPR036259">
    <property type="entry name" value="MFS_trans_sf"/>
</dbReference>
<evidence type="ECO:0000256" key="1">
    <source>
        <dbReference type="ARBA" id="ARBA00004651"/>
    </source>
</evidence>
<dbReference type="EMBL" id="JAJAUY010000003">
    <property type="protein sequence ID" value="MCB5178083.1"/>
    <property type="molecule type" value="Genomic_DNA"/>
</dbReference>
<feature type="transmembrane region" description="Helical" evidence="6">
    <location>
        <begin position="275"/>
        <end position="301"/>
    </location>
</feature>